<dbReference type="Proteomes" id="UP000663505">
    <property type="component" value="Chromosome"/>
</dbReference>
<feature type="transmembrane region" description="Helical" evidence="1">
    <location>
        <begin position="85"/>
        <end position="103"/>
    </location>
</feature>
<dbReference type="Pfam" id="PF18145">
    <property type="entry name" value="SAVED"/>
    <property type="match status" value="1"/>
</dbReference>
<keyword evidence="1" id="KW-0472">Membrane</keyword>
<keyword evidence="1" id="KW-0812">Transmembrane</keyword>
<dbReference type="AlphaFoldDB" id="A0A9X7Z8K3"/>
<reference evidence="3 4" key="1">
    <citation type="submission" date="2021-02" db="EMBL/GenBank/DDBJ databases">
        <title>Alicyclobacillus curvatus sp. nov. and Alicyclobacillus mengziensis sp. nov., two acidophilic bacteria isolated from acid mine drainage.</title>
        <authorList>
            <person name="Huang Y."/>
        </authorList>
    </citation>
    <scope>NUCLEOTIDE SEQUENCE [LARGE SCALE GENOMIC DNA]</scope>
    <source>
        <strain evidence="3 4">S30H14</strain>
    </source>
</reference>
<accession>A0A9X7Z8K3</accession>
<evidence type="ECO:0000259" key="2">
    <source>
        <dbReference type="Pfam" id="PF18145"/>
    </source>
</evidence>
<feature type="domain" description="SMODS-associated and fused to various effectors" evidence="2">
    <location>
        <begin position="165"/>
        <end position="356"/>
    </location>
</feature>
<dbReference type="EMBL" id="CP071182">
    <property type="protein sequence ID" value="QSO48500.1"/>
    <property type="molecule type" value="Genomic_DNA"/>
</dbReference>
<keyword evidence="4" id="KW-1185">Reference proteome</keyword>
<protein>
    <submittedName>
        <fullName evidence="3">SAVED domain-containing protein</fullName>
    </submittedName>
</protein>
<name>A0A9X7Z8K3_9BACL</name>
<dbReference type="NCBIfam" id="NF033611">
    <property type="entry name" value="SAVED"/>
    <property type="match status" value="1"/>
</dbReference>
<evidence type="ECO:0000313" key="4">
    <source>
        <dbReference type="Proteomes" id="UP000663505"/>
    </source>
</evidence>
<proteinExistence type="predicted"/>
<evidence type="ECO:0000313" key="3">
    <source>
        <dbReference type="EMBL" id="QSO48500.1"/>
    </source>
</evidence>
<gene>
    <name evidence="3" type="ORF">JZ786_05800</name>
</gene>
<dbReference type="InterPro" id="IPR040836">
    <property type="entry name" value="SAVED"/>
</dbReference>
<dbReference type="KEGG" id="afx:JZ786_05800"/>
<evidence type="ECO:0000256" key="1">
    <source>
        <dbReference type="SAM" id="Phobius"/>
    </source>
</evidence>
<organism evidence="3 4">
    <name type="scientific">Alicyclobacillus mengziensis</name>
    <dbReference type="NCBI Taxonomy" id="2931921"/>
    <lineage>
        <taxon>Bacteria</taxon>
        <taxon>Bacillati</taxon>
        <taxon>Bacillota</taxon>
        <taxon>Bacilli</taxon>
        <taxon>Bacillales</taxon>
        <taxon>Alicyclobacillaceae</taxon>
        <taxon>Alicyclobacillus</taxon>
    </lineage>
</organism>
<sequence length="377" mass="43305">MLILMSCILVLALVITGYFVVNGFRKKKKEQGFAKSMISMGFGLIPTSFGGDWGDKLFALASGFILKTPSSEVLQQIDQTSQLNLAQLVVGIVLLGLGIFFDIHVRRKYYILNIDMIGRRIDNYENSAGLSHFDYKEYVIDIKRECQGVMTSETAKDIHQIIEENMKAFRERTAQLKRGYTGVSPIPFVMLAGTYFSREYVNEYYEFNKHNEVYVSLTAEKKHFPKLKRRTNLDNLDHNATEVVLAISLTKQIDSVDTEQFQLPIVHLSVDKPGDNVITSKVQLREYRQTVYDTIMEIQNKLLHVTKMHLLYSGQSCLAFEMGKFFNELDSNRISEVISYQYSRQLQPRYHWSLNINGQQKGLFTDLRIQTGGEVNI</sequence>
<dbReference type="RefSeq" id="WP_206657835.1">
    <property type="nucleotide sequence ID" value="NZ_CP071182.1"/>
</dbReference>
<keyword evidence="1" id="KW-1133">Transmembrane helix</keyword>